<dbReference type="PANTHER" id="PTHR31899:SF9">
    <property type="entry name" value="BETA-CAROTENE 3-HYDROXYLASE 1, CHLOROPLASTIC"/>
    <property type="match status" value="1"/>
</dbReference>
<name>A0ABV2HDZ1_9HYPH</name>
<organism evidence="6 7">
    <name type="scientific">Pseudorhizobium tarimense</name>
    <dbReference type="NCBI Taxonomy" id="1079109"/>
    <lineage>
        <taxon>Bacteria</taxon>
        <taxon>Pseudomonadati</taxon>
        <taxon>Pseudomonadota</taxon>
        <taxon>Alphaproteobacteria</taxon>
        <taxon>Hyphomicrobiales</taxon>
        <taxon>Rhizobiaceae</taxon>
        <taxon>Rhizobium/Agrobacterium group</taxon>
        <taxon>Pseudorhizobium</taxon>
    </lineage>
</organism>
<sequence length="186" mass="22144">MESLIPYLVPALLVIGTVVFMEWFAAWSHEHIMHGWGWRWHKSHHEPHDETLEKNDLYAVIFAVFAVGLFWIGSNWLWPLWWIAVGISVYGVLYFFMHDGLVHQRWPFKYIPRKGYLKRVYQAHRLHHAVEGREGCVSFGFVYAEPVDRLVKKLQKNKRRIDLEVLKEDSNVRLQNDQGRCHNPVR</sequence>
<evidence type="ECO:0000256" key="2">
    <source>
        <dbReference type="ARBA" id="ARBA00022746"/>
    </source>
</evidence>
<feature type="transmembrane region" description="Helical" evidence="4">
    <location>
        <begin position="80"/>
        <end position="97"/>
    </location>
</feature>
<reference evidence="6 7" key="1">
    <citation type="submission" date="2024-06" db="EMBL/GenBank/DDBJ databases">
        <title>Genomic Encyclopedia of Type Strains, Phase IV (KMG-IV): sequencing the most valuable type-strain genomes for metagenomic binning, comparative biology and taxonomic classification.</title>
        <authorList>
            <person name="Goeker M."/>
        </authorList>
    </citation>
    <scope>NUCLEOTIDE SEQUENCE [LARGE SCALE GENOMIC DNA]</scope>
    <source>
        <strain evidence="6 7">DSM 105042</strain>
    </source>
</reference>
<dbReference type="InterPro" id="IPR006694">
    <property type="entry name" value="Fatty_acid_hydroxylase"/>
</dbReference>
<dbReference type="EC" id="1.14.15.24" evidence="6"/>
<keyword evidence="4" id="KW-0812">Transmembrane</keyword>
<comment type="similarity">
    <text evidence="1">Belongs to the sterol desaturase family.</text>
</comment>
<evidence type="ECO:0000313" key="7">
    <source>
        <dbReference type="Proteomes" id="UP001549031"/>
    </source>
</evidence>
<proteinExistence type="inferred from homology"/>
<feature type="domain" description="Fatty acid hydroxylase" evidence="5">
    <location>
        <begin position="17"/>
        <end position="151"/>
    </location>
</feature>
<gene>
    <name evidence="6" type="ORF">ABID21_004901</name>
</gene>
<keyword evidence="7" id="KW-1185">Reference proteome</keyword>
<evidence type="ECO:0000256" key="4">
    <source>
        <dbReference type="SAM" id="Phobius"/>
    </source>
</evidence>
<accession>A0ABV2HDZ1</accession>
<comment type="caution">
    <text evidence="6">The sequence shown here is derived from an EMBL/GenBank/DDBJ whole genome shotgun (WGS) entry which is preliminary data.</text>
</comment>
<dbReference type="RefSeq" id="WP_247246384.1">
    <property type="nucleotide sequence ID" value="NZ_JALJRA010000032.1"/>
</dbReference>
<evidence type="ECO:0000256" key="3">
    <source>
        <dbReference type="ARBA" id="ARBA00023002"/>
    </source>
</evidence>
<dbReference type="PANTHER" id="PTHR31899">
    <property type="entry name" value="BETA-CAROTENE 3-HYDROXYLASE 1, CHLOROPLASTIC"/>
    <property type="match status" value="1"/>
</dbReference>
<keyword evidence="3 6" id="KW-0560">Oxidoreductase</keyword>
<dbReference type="GO" id="GO:0010291">
    <property type="term" value="F:beta-carotene 3-hydroxylase activity"/>
    <property type="evidence" value="ECO:0007669"/>
    <property type="project" value="UniProtKB-EC"/>
</dbReference>
<dbReference type="Proteomes" id="UP001549031">
    <property type="component" value="Unassembled WGS sequence"/>
</dbReference>
<feature type="transmembrane region" description="Helical" evidence="4">
    <location>
        <begin position="6"/>
        <end position="25"/>
    </location>
</feature>
<dbReference type="EMBL" id="JBEPLJ010000032">
    <property type="protein sequence ID" value="MET3588762.1"/>
    <property type="molecule type" value="Genomic_DNA"/>
</dbReference>
<evidence type="ECO:0000259" key="5">
    <source>
        <dbReference type="Pfam" id="PF04116"/>
    </source>
</evidence>
<dbReference type="Pfam" id="PF04116">
    <property type="entry name" value="FA_hydroxylase"/>
    <property type="match status" value="1"/>
</dbReference>
<keyword evidence="4" id="KW-0472">Membrane</keyword>
<protein>
    <submittedName>
        <fullName evidence="6">Beta-carotene 3-hydroxylase</fullName>
        <ecNumber evidence="6">1.14.15.24</ecNumber>
    </submittedName>
</protein>
<keyword evidence="4" id="KW-1133">Transmembrane helix</keyword>
<evidence type="ECO:0000256" key="1">
    <source>
        <dbReference type="ARBA" id="ARBA00009324"/>
    </source>
</evidence>
<feature type="transmembrane region" description="Helical" evidence="4">
    <location>
        <begin position="57"/>
        <end position="74"/>
    </location>
</feature>
<evidence type="ECO:0000313" key="6">
    <source>
        <dbReference type="EMBL" id="MET3588762.1"/>
    </source>
</evidence>
<keyword evidence="2" id="KW-0125">Carotenoid biosynthesis</keyword>
<dbReference type="InterPro" id="IPR045019">
    <property type="entry name" value="BETA-OHASE-like"/>
</dbReference>